<dbReference type="PANTHER" id="PTHR30050:SF4">
    <property type="entry name" value="ATP-BINDING PROTEIN RV3427C IN INSERTION SEQUENCE-RELATED"/>
    <property type="match status" value="1"/>
</dbReference>
<dbReference type="CDD" id="cd00009">
    <property type="entry name" value="AAA"/>
    <property type="match status" value="1"/>
</dbReference>
<dbReference type="GO" id="GO:0005524">
    <property type="term" value="F:ATP binding"/>
    <property type="evidence" value="ECO:0007669"/>
    <property type="project" value="UniProtKB-KW"/>
</dbReference>
<comment type="caution">
    <text evidence="4">The sequence shown here is derived from an EMBL/GenBank/DDBJ whole genome shotgun (WGS) entry which is preliminary data.</text>
</comment>
<proteinExistence type="predicted"/>
<sequence length="253" mass="29273">MNNSTERINELTQYLRQMRLPIMADRLIDLYSDPLSDQRTTLDILEEMVIDEYQSRRHNTIQRHLKQAKLSQPQAHIQEIDYSPSRKLNKDTIDQLKTCQFITNHRNVIIQGATGTGKSYITNALCRYVIEEGYTARYMRMYDLLAEMVQADLEDRLINYLKKIAKLDVLVIDDFLLTPTTQDEQKYLMEIFELRSRDRSLIISSQMETGEWHKKLGGGAIADAILDRAISNSYHLYISGDSLRMKTGSAGSD</sequence>
<dbReference type="InterPro" id="IPR047661">
    <property type="entry name" value="IstB"/>
</dbReference>
<accession>A0A9D2I3E1</accession>
<dbReference type="Gene3D" id="3.40.50.300">
    <property type="entry name" value="P-loop containing nucleotide triphosphate hydrolases"/>
    <property type="match status" value="1"/>
</dbReference>
<reference evidence="4" key="1">
    <citation type="journal article" date="2021" name="PeerJ">
        <title>Extensive microbial diversity within the chicken gut microbiome revealed by metagenomics and culture.</title>
        <authorList>
            <person name="Gilroy R."/>
            <person name="Ravi A."/>
            <person name="Getino M."/>
            <person name="Pursley I."/>
            <person name="Horton D.L."/>
            <person name="Alikhan N.F."/>
            <person name="Baker D."/>
            <person name="Gharbi K."/>
            <person name="Hall N."/>
            <person name="Watson M."/>
            <person name="Adriaenssens E.M."/>
            <person name="Foster-Nyarko E."/>
            <person name="Jarju S."/>
            <person name="Secka A."/>
            <person name="Antonio M."/>
            <person name="Oren A."/>
            <person name="Chaudhuri R.R."/>
            <person name="La Ragione R."/>
            <person name="Hildebrand F."/>
            <person name="Pallen M.J."/>
        </authorList>
    </citation>
    <scope>NUCLEOTIDE SEQUENCE</scope>
    <source>
        <strain evidence="4">CHK171-505</strain>
    </source>
</reference>
<dbReference type="NCBIfam" id="NF038214">
    <property type="entry name" value="IS21_help_AAA"/>
    <property type="match status" value="1"/>
</dbReference>
<keyword evidence="2" id="KW-0067">ATP-binding</keyword>
<gene>
    <name evidence="4" type="primary">istB</name>
    <name evidence="4" type="ORF">H9948_11045</name>
</gene>
<dbReference type="PIRSF" id="PIRSF003073">
    <property type="entry name" value="DNAC_TnpB_IstB"/>
    <property type="match status" value="1"/>
</dbReference>
<dbReference type="EMBL" id="DWYW01000256">
    <property type="protein sequence ID" value="HJA91312.1"/>
    <property type="molecule type" value="Genomic_DNA"/>
</dbReference>
<keyword evidence="1" id="KW-0547">Nucleotide-binding</keyword>
<reference evidence="4" key="2">
    <citation type="submission" date="2021-04" db="EMBL/GenBank/DDBJ databases">
        <authorList>
            <person name="Gilroy R."/>
        </authorList>
    </citation>
    <scope>NUCLEOTIDE SEQUENCE</scope>
    <source>
        <strain evidence="4">CHK171-505</strain>
    </source>
</reference>
<dbReference type="InterPro" id="IPR028350">
    <property type="entry name" value="DNAC/IstB-like"/>
</dbReference>
<dbReference type="Proteomes" id="UP000886856">
    <property type="component" value="Unassembled WGS sequence"/>
</dbReference>
<evidence type="ECO:0000259" key="3">
    <source>
        <dbReference type="Pfam" id="PF01695"/>
    </source>
</evidence>
<evidence type="ECO:0000313" key="5">
    <source>
        <dbReference type="Proteomes" id="UP000886856"/>
    </source>
</evidence>
<dbReference type="InterPro" id="IPR027417">
    <property type="entry name" value="P-loop_NTPase"/>
</dbReference>
<dbReference type="SUPFAM" id="SSF52540">
    <property type="entry name" value="P-loop containing nucleoside triphosphate hydrolases"/>
    <property type="match status" value="1"/>
</dbReference>
<evidence type="ECO:0000256" key="1">
    <source>
        <dbReference type="ARBA" id="ARBA00022741"/>
    </source>
</evidence>
<dbReference type="AlphaFoldDB" id="A0A9D2I3E1"/>
<organism evidence="4 5">
    <name type="scientific">Candidatus Jeotgalibaca merdavium</name>
    <dbReference type="NCBI Taxonomy" id="2838627"/>
    <lineage>
        <taxon>Bacteria</taxon>
        <taxon>Bacillati</taxon>
        <taxon>Bacillota</taxon>
        <taxon>Bacilli</taxon>
        <taxon>Lactobacillales</taxon>
        <taxon>Carnobacteriaceae</taxon>
        <taxon>Jeotgalibaca</taxon>
    </lineage>
</organism>
<name>A0A9D2I3E1_9LACT</name>
<protein>
    <submittedName>
        <fullName evidence="4">IS21-like element helper ATPase IstB</fullName>
    </submittedName>
</protein>
<evidence type="ECO:0000313" key="4">
    <source>
        <dbReference type="EMBL" id="HJA91312.1"/>
    </source>
</evidence>
<dbReference type="GO" id="GO:0006260">
    <property type="term" value="P:DNA replication"/>
    <property type="evidence" value="ECO:0007669"/>
    <property type="project" value="TreeGrafter"/>
</dbReference>
<evidence type="ECO:0000256" key="2">
    <source>
        <dbReference type="ARBA" id="ARBA00022840"/>
    </source>
</evidence>
<dbReference type="Pfam" id="PF01695">
    <property type="entry name" value="IstB_IS21"/>
    <property type="match status" value="1"/>
</dbReference>
<dbReference type="InterPro" id="IPR002611">
    <property type="entry name" value="IstB_ATP-bd"/>
</dbReference>
<dbReference type="PANTHER" id="PTHR30050">
    <property type="entry name" value="CHROMOSOMAL REPLICATION INITIATOR PROTEIN DNAA"/>
    <property type="match status" value="1"/>
</dbReference>
<feature type="domain" description="IstB-like ATP-binding" evidence="3">
    <location>
        <begin position="15"/>
        <end position="248"/>
    </location>
</feature>